<feature type="transmembrane region" description="Helical" evidence="1">
    <location>
        <begin position="55"/>
        <end position="78"/>
    </location>
</feature>
<dbReference type="EMBL" id="LQRT01000002">
    <property type="protein sequence ID" value="KZS42296.1"/>
    <property type="molecule type" value="Genomic_DNA"/>
</dbReference>
<reference evidence="2 3" key="1">
    <citation type="submission" date="2016-01" db="EMBL/GenBank/DDBJ databases">
        <title>The draft genome sequence of Aquimarina sp. RZW4-3-2.</title>
        <authorList>
            <person name="Wang Y."/>
        </authorList>
    </citation>
    <scope>NUCLEOTIDE SEQUENCE [LARGE SCALE GENOMIC DNA]</scope>
    <source>
        <strain evidence="2 3">RZW4-3-2</strain>
    </source>
</reference>
<protein>
    <recommendedName>
        <fullName evidence="4">Sugar transporter</fullName>
    </recommendedName>
</protein>
<keyword evidence="1" id="KW-1133">Transmembrane helix</keyword>
<dbReference type="Proteomes" id="UP000076715">
    <property type="component" value="Unassembled WGS sequence"/>
</dbReference>
<dbReference type="RefSeq" id="WP_066309775.1">
    <property type="nucleotide sequence ID" value="NZ_LQRT01000002.1"/>
</dbReference>
<feature type="transmembrane region" description="Helical" evidence="1">
    <location>
        <begin position="9"/>
        <end position="35"/>
    </location>
</feature>
<comment type="caution">
    <text evidence="2">The sequence shown here is derived from an EMBL/GenBank/DDBJ whole genome shotgun (WGS) entry which is preliminary data.</text>
</comment>
<sequence>MKIANKPPIWFWIIAILALLWNIMGVLAYLAQAYITDEAIASLPEAEQSFYNNMPAWVTAAFAIAVFAGALGCILLLLRKKIASILFILSLIGIVMQTTYNFFLQDFIVLSGSRMVMPILVLLVAIFLIWFSKKTTVKAWIS</sequence>
<proteinExistence type="predicted"/>
<evidence type="ECO:0008006" key="4">
    <source>
        <dbReference type="Google" id="ProtNLM"/>
    </source>
</evidence>
<keyword evidence="3" id="KW-1185">Reference proteome</keyword>
<gene>
    <name evidence="2" type="ORF">AWE51_02320</name>
</gene>
<feature type="transmembrane region" description="Helical" evidence="1">
    <location>
        <begin position="85"/>
        <end position="103"/>
    </location>
</feature>
<accession>A0A163CDH5</accession>
<dbReference type="AlphaFoldDB" id="A0A163CDH5"/>
<organism evidence="2 3">
    <name type="scientific">Aquimarina aggregata</name>
    <dbReference type="NCBI Taxonomy" id="1642818"/>
    <lineage>
        <taxon>Bacteria</taxon>
        <taxon>Pseudomonadati</taxon>
        <taxon>Bacteroidota</taxon>
        <taxon>Flavobacteriia</taxon>
        <taxon>Flavobacteriales</taxon>
        <taxon>Flavobacteriaceae</taxon>
        <taxon>Aquimarina</taxon>
    </lineage>
</organism>
<feature type="transmembrane region" description="Helical" evidence="1">
    <location>
        <begin position="115"/>
        <end position="132"/>
    </location>
</feature>
<evidence type="ECO:0000313" key="2">
    <source>
        <dbReference type="EMBL" id="KZS42296.1"/>
    </source>
</evidence>
<keyword evidence="1" id="KW-0812">Transmembrane</keyword>
<evidence type="ECO:0000256" key="1">
    <source>
        <dbReference type="SAM" id="Phobius"/>
    </source>
</evidence>
<name>A0A163CDH5_9FLAO</name>
<keyword evidence="1" id="KW-0472">Membrane</keyword>
<evidence type="ECO:0000313" key="3">
    <source>
        <dbReference type="Proteomes" id="UP000076715"/>
    </source>
</evidence>